<sequence length="258" mass="28090">MSDTASQPCSCQYLLPGFVAVHVGAGHQSKERSNQYKDTCKKACLNAIRALKNGKNASEAVCIAVAVLEDEREEEQRLDTVGAIIIDTNGNVAAAASSGGILLKHSGRIGHSALYGCGCWIDQQENCSVAIVSSGTGEFLTKTLFSKSISDQCIENDITPEMIKTILNKIFLNRTMTPLNADKYLGFILLKTSLNTDNDRTVEFVCSHNTKTMCIGYMNTNQSNPHTLFSELQNNETLSINIEAFVLNKQSACSCKTF</sequence>
<dbReference type="EMBL" id="CAJNOQ010000020">
    <property type="protein sequence ID" value="CAF0741470.1"/>
    <property type="molecule type" value="Genomic_DNA"/>
</dbReference>
<evidence type="ECO:0000256" key="2">
    <source>
        <dbReference type="PIRSR" id="PIRSR600246-1"/>
    </source>
</evidence>
<accession>A0A813NRB4</accession>
<feature type="active site" description="Nucleophile" evidence="2">
    <location>
        <position position="80"/>
    </location>
</feature>
<organism evidence="4 6">
    <name type="scientific">Didymodactylos carnosus</name>
    <dbReference type="NCBI Taxonomy" id="1234261"/>
    <lineage>
        <taxon>Eukaryota</taxon>
        <taxon>Metazoa</taxon>
        <taxon>Spiralia</taxon>
        <taxon>Gnathifera</taxon>
        <taxon>Rotifera</taxon>
        <taxon>Eurotatoria</taxon>
        <taxon>Bdelloidea</taxon>
        <taxon>Philodinida</taxon>
        <taxon>Philodinidae</taxon>
        <taxon>Didymodactylos</taxon>
    </lineage>
</organism>
<dbReference type="InterPro" id="IPR037464">
    <property type="entry name" value="Taspase1"/>
</dbReference>
<comment type="caution">
    <text evidence="4">The sequence shown here is derived from an EMBL/GenBank/DDBJ whole genome shotgun (WGS) entry which is preliminary data.</text>
</comment>
<reference evidence="4" key="1">
    <citation type="submission" date="2021-02" db="EMBL/GenBank/DDBJ databases">
        <authorList>
            <person name="Nowell W R."/>
        </authorList>
    </citation>
    <scope>NUCLEOTIDE SEQUENCE</scope>
</reference>
<dbReference type="Pfam" id="PF01112">
    <property type="entry name" value="Asparaginase_2"/>
    <property type="match status" value="1"/>
</dbReference>
<dbReference type="Gene3D" id="3.60.20.30">
    <property type="entry name" value="(Glycosyl)asparaginase"/>
    <property type="match status" value="1"/>
</dbReference>
<dbReference type="InterPro" id="IPR029055">
    <property type="entry name" value="Ntn_hydrolases_N"/>
</dbReference>
<dbReference type="InterPro" id="IPR000246">
    <property type="entry name" value="Peptidase_T2"/>
</dbReference>
<dbReference type="AlphaFoldDB" id="A0A813NRB4"/>
<dbReference type="CDD" id="cd04514">
    <property type="entry name" value="Taspase1_like"/>
    <property type="match status" value="1"/>
</dbReference>
<comment type="similarity">
    <text evidence="1">Belongs to the Ntn-hydrolase family.</text>
</comment>
<protein>
    <recommendedName>
        <fullName evidence="7">Threonine aspartase</fullName>
    </recommendedName>
</protein>
<dbReference type="PANTHER" id="PTHR10188">
    <property type="entry name" value="L-ASPARAGINASE"/>
    <property type="match status" value="1"/>
</dbReference>
<evidence type="ECO:0000256" key="1">
    <source>
        <dbReference type="ARBA" id="ARBA00010872"/>
    </source>
</evidence>
<dbReference type="GO" id="GO:0005737">
    <property type="term" value="C:cytoplasm"/>
    <property type="evidence" value="ECO:0007669"/>
    <property type="project" value="TreeGrafter"/>
</dbReference>
<dbReference type="GO" id="GO:0051604">
    <property type="term" value="P:protein maturation"/>
    <property type="evidence" value="ECO:0007669"/>
    <property type="project" value="TreeGrafter"/>
</dbReference>
<dbReference type="PANTHER" id="PTHR10188:SF8">
    <property type="entry name" value="THREONINE ASPARTASE 1"/>
    <property type="match status" value="1"/>
</dbReference>
<dbReference type="EMBL" id="CAJOBC010000020">
    <property type="protein sequence ID" value="CAF3519807.1"/>
    <property type="molecule type" value="Genomic_DNA"/>
</dbReference>
<gene>
    <name evidence="4" type="ORF">GPM918_LOCUS292</name>
    <name evidence="5" type="ORF">SRO942_LOCUS293</name>
</gene>
<dbReference type="Proteomes" id="UP000681722">
    <property type="component" value="Unassembled WGS sequence"/>
</dbReference>
<dbReference type="Proteomes" id="UP000663829">
    <property type="component" value="Unassembled WGS sequence"/>
</dbReference>
<dbReference type="OrthoDB" id="77601at2759"/>
<evidence type="ECO:0000313" key="6">
    <source>
        <dbReference type="Proteomes" id="UP000663829"/>
    </source>
</evidence>
<proteinExistence type="inferred from homology"/>
<dbReference type="GO" id="GO:0004298">
    <property type="term" value="F:threonine-type endopeptidase activity"/>
    <property type="evidence" value="ECO:0007669"/>
    <property type="project" value="InterPro"/>
</dbReference>
<evidence type="ECO:0000256" key="3">
    <source>
        <dbReference type="PIRSR" id="PIRSR600246-3"/>
    </source>
</evidence>
<feature type="site" description="Cleavage; by autolysis" evidence="3">
    <location>
        <begin position="79"/>
        <end position="80"/>
    </location>
</feature>
<evidence type="ECO:0000313" key="4">
    <source>
        <dbReference type="EMBL" id="CAF0741470.1"/>
    </source>
</evidence>
<dbReference type="SUPFAM" id="SSF56235">
    <property type="entry name" value="N-terminal nucleophile aminohydrolases (Ntn hydrolases)"/>
    <property type="match status" value="1"/>
</dbReference>
<name>A0A813NRB4_9BILA</name>
<evidence type="ECO:0008006" key="7">
    <source>
        <dbReference type="Google" id="ProtNLM"/>
    </source>
</evidence>
<evidence type="ECO:0000313" key="5">
    <source>
        <dbReference type="EMBL" id="CAF3519807.1"/>
    </source>
</evidence>
<keyword evidence="6" id="KW-1185">Reference proteome</keyword>